<evidence type="ECO:0000313" key="3">
    <source>
        <dbReference type="Proteomes" id="UP001107558"/>
    </source>
</evidence>
<sequence length="750" mass="84736">MLPELLFSVGNTMQEDFGFLNVNNCYTEKTITTSTRDAIDLDSTATFNKNTTKINLEDSSPDINKWPFNYGTNFLKTSVDPLISSVCDQGDNELLKREDSTTIFENMSTTKSRKVENSTEITTHVKRVTTTRTRRKGPLKLRFHHQALPPEYLNHYETQQQNQQIQENLRQQQQQQQTMPMKKKTQTKILSTLPQSPPVATVEKMTSSKGKDVKNNENILSWLQNVLEMQTNNNNEIKSSPKTRNIPIELPAATTTSSSSSTRTQSLNDLPYMGEMTLENMKPRRGRKPKKADICHLIYKNYGTVIPGSQSASTSSTIDKKSTKIIEKSSKILTKNLSETTTTKSSQNEPLNLCIRESKEDSIVISDDNESNDFILPPNGRHELESPLILPIDLTNDIPLPPASRSSTTPPPDYVYWPSAGIFIHPMAFYYQKMMNKKLNNDSSASSSSSSLSSMMNQESSSLWDNQNLSPSSMEMRANDFDVKSEESMSSPPVLSEMLKNTTLDSSKETHASQKRKRSAIFIPPVQTESANSPTNEVSICKFKFTGGSKPSLQEKKILSVDSGGNFRYFSGTGDKNNRGYEFFPRENLMQSSLSSSSHTNAFLNAESAKIPFEFLPTNEINTKLMSLNSPEIVDGNNKIFDQNFFAHPQEIDKNEDRLNRKKKSSNRSSQRAKLEKTFKEKGFLIQTQQLQSAEGATYCKFRQLKKFTRYLFRSWKDYLPMEEGGSSSLSNDCQIHTNDINIETTRSSS</sequence>
<reference evidence="2" key="1">
    <citation type="submission" date="2021-03" db="EMBL/GenBank/DDBJ databases">
        <title>Chromosome level genome of the anhydrobiotic midge Polypedilum vanderplanki.</title>
        <authorList>
            <person name="Yoshida Y."/>
            <person name="Kikawada T."/>
            <person name="Gusev O."/>
        </authorList>
    </citation>
    <scope>NUCLEOTIDE SEQUENCE</scope>
    <source>
        <strain evidence="2">NIAS01</strain>
        <tissue evidence="2">Whole body or cell culture</tissue>
    </source>
</reference>
<name>A0A9J6BR52_POLVA</name>
<dbReference type="Proteomes" id="UP001107558">
    <property type="component" value="Chromosome 3"/>
</dbReference>
<comment type="caution">
    <text evidence="2">The sequence shown here is derived from an EMBL/GenBank/DDBJ whole genome shotgun (WGS) entry which is preliminary data.</text>
</comment>
<feature type="compositionally biased region" description="Low complexity" evidence="1">
    <location>
        <begin position="443"/>
        <end position="462"/>
    </location>
</feature>
<feature type="region of interest" description="Disordered" evidence="1">
    <location>
        <begin position="654"/>
        <end position="673"/>
    </location>
</feature>
<feature type="region of interest" description="Disordered" evidence="1">
    <location>
        <begin position="440"/>
        <end position="471"/>
    </location>
</feature>
<organism evidence="2 3">
    <name type="scientific">Polypedilum vanderplanki</name>
    <name type="common">Sleeping chironomid midge</name>
    <dbReference type="NCBI Taxonomy" id="319348"/>
    <lineage>
        <taxon>Eukaryota</taxon>
        <taxon>Metazoa</taxon>
        <taxon>Ecdysozoa</taxon>
        <taxon>Arthropoda</taxon>
        <taxon>Hexapoda</taxon>
        <taxon>Insecta</taxon>
        <taxon>Pterygota</taxon>
        <taxon>Neoptera</taxon>
        <taxon>Endopterygota</taxon>
        <taxon>Diptera</taxon>
        <taxon>Nematocera</taxon>
        <taxon>Chironomoidea</taxon>
        <taxon>Chironomidae</taxon>
        <taxon>Chironominae</taxon>
        <taxon>Polypedilum</taxon>
        <taxon>Polypedilum</taxon>
    </lineage>
</organism>
<dbReference type="EMBL" id="JADBJN010000003">
    <property type="protein sequence ID" value="KAG5672353.1"/>
    <property type="molecule type" value="Genomic_DNA"/>
</dbReference>
<accession>A0A9J6BR52</accession>
<evidence type="ECO:0000256" key="1">
    <source>
        <dbReference type="SAM" id="MobiDB-lite"/>
    </source>
</evidence>
<dbReference type="OrthoDB" id="6348149at2759"/>
<evidence type="ECO:0000313" key="2">
    <source>
        <dbReference type="EMBL" id="KAG5672353.1"/>
    </source>
</evidence>
<keyword evidence="3" id="KW-1185">Reference proteome</keyword>
<proteinExistence type="predicted"/>
<protein>
    <submittedName>
        <fullName evidence="2">Uncharacterized protein</fullName>
    </submittedName>
</protein>
<gene>
    <name evidence="2" type="ORF">PVAND_002486</name>
</gene>
<dbReference type="AlphaFoldDB" id="A0A9J6BR52"/>